<dbReference type="Proteomes" id="UP000064967">
    <property type="component" value="Chromosome"/>
</dbReference>
<sequence length="43" mass="5115">MRVLVPILARGGVAHRLVIRRRRVASIRRYLTERSAYRRRRGA</sequence>
<gene>
    <name evidence="1" type="ORF">AKJ09_02855</name>
</gene>
<reference evidence="1 2" key="1">
    <citation type="submission" date="2015-08" db="EMBL/GenBank/DDBJ databases">
        <authorList>
            <person name="Babu N.S."/>
            <person name="Beckwith C.J."/>
            <person name="Beseler K.G."/>
            <person name="Brison A."/>
            <person name="Carone J.V."/>
            <person name="Caskin T.P."/>
            <person name="Diamond M."/>
            <person name="Durham M.E."/>
            <person name="Foxe J.M."/>
            <person name="Go M."/>
            <person name="Henderson B.A."/>
            <person name="Jones I.B."/>
            <person name="McGettigan J.A."/>
            <person name="Micheletti S.J."/>
            <person name="Nasrallah M.E."/>
            <person name="Ortiz D."/>
            <person name="Piller C.R."/>
            <person name="Privatt S.R."/>
            <person name="Schneider S.L."/>
            <person name="Sharp S."/>
            <person name="Smith T.C."/>
            <person name="Stanton J.D."/>
            <person name="Ullery H.E."/>
            <person name="Wilson R.J."/>
            <person name="Serrano M.G."/>
            <person name="Buck G."/>
            <person name="Lee V."/>
            <person name="Wang Y."/>
            <person name="Carvalho R."/>
            <person name="Voegtly L."/>
            <person name="Shi R."/>
            <person name="Duckworth R."/>
            <person name="Johnson A."/>
            <person name="Loviza R."/>
            <person name="Walstead R."/>
            <person name="Shah Z."/>
            <person name="Kiflezghi M."/>
            <person name="Wade K."/>
            <person name="Ball S.L."/>
            <person name="Bradley K.W."/>
            <person name="Asai D.J."/>
            <person name="Bowman C.A."/>
            <person name="Russell D.A."/>
            <person name="Pope W.H."/>
            <person name="Jacobs-Sera D."/>
            <person name="Hendrix R.W."/>
            <person name="Hatfull G.F."/>
        </authorList>
    </citation>
    <scope>NUCLEOTIDE SEQUENCE [LARGE SCALE GENOMIC DNA]</scope>
    <source>
        <strain evidence="1 2">DSM 27648</strain>
    </source>
</reference>
<proteinExistence type="predicted"/>
<dbReference type="KEGG" id="llu:AKJ09_02855"/>
<evidence type="ECO:0000313" key="2">
    <source>
        <dbReference type="Proteomes" id="UP000064967"/>
    </source>
</evidence>
<accession>A0A0K1PS33</accession>
<dbReference type="AlphaFoldDB" id="A0A0K1PS33"/>
<keyword evidence="2" id="KW-1185">Reference proteome</keyword>
<evidence type="ECO:0000313" key="1">
    <source>
        <dbReference type="EMBL" id="AKU96191.1"/>
    </source>
</evidence>
<name>A0A0K1PS33_9BACT</name>
<organism evidence="1 2">
    <name type="scientific">Labilithrix luteola</name>
    <dbReference type="NCBI Taxonomy" id="1391654"/>
    <lineage>
        <taxon>Bacteria</taxon>
        <taxon>Pseudomonadati</taxon>
        <taxon>Myxococcota</taxon>
        <taxon>Polyangia</taxon>
        <taxon>Polyangiales</taxon>
        <taxon>Labilitrichaceae</taxon>
        <taxon>Labilithrix</taxon>
    </lineage>
</organism>
<dbReference type="EMBL" id="CP012333">
    <property type="protein sequence ID" value="AKU96191.1"/>
    <property type="molecule type" value="Genomic_DNA"/>
</dbReference>
<protein>
    <submittedName>
        <fullName evidence="1">Uncharacterized protein</fullName>
    </submittedName>
</protein>